<organism evidence="2 3">
    <name type="scientific">Macrostomum lignano</name>
    <dbReference type="NCBI Taxonomy" id="282301"/>
    <lineage>
        <taxon>Eukaryota</taxon>
        <taxon>Metazoa</taxon>
        <taxon>Spiralia</taxon>
        <taxon>Lophotrochozoa</taxon>
        <taxon>Platyhelminthes</taxon>
        <taxon>Rhabditophora</taxon>
        <taxon>Macrostomorpha</taxon>
        <taxon>Macrostomida</taxon>
        <taxon>Macrostomidae</taxon>
        <taxon>Macrostomum</taxon>
    </lineage>
</organism>
<sequence length="441" mass="49278">MKGYHFEIFVKDLIDEGYLSNDISISAYLNDTSKIGESNLKLYDPDNLYCSVNQTLLSNWQWLLGGSPSNVESLLCVGIKSFVCKARHISLFPAVEEVMMAFNTVFAVANLLTLAIWCRFKEPKPQTPTRPEVGIQLLLLRFFSAFSLAACFVYIFFGSSPVTTVNSVASAVIISVARWIVVDTATIFMFFTKTSAAFSLITATFLIEYSHPGQKLLLFTTKKRALAAFFVLFVTLLLLSFAMSTIYGYIYCPNEDSLLKMKLRISHRLHEILYDRMNILHAVLLVLSVILLIVFASKRCCACCRCDGSYTHSESRASESVAYLTQLEDSEQSESEANESAVVLQAGNSSELLANELRRLIFWQQVVLVLPQLVFIVKFHSLRLVENSFGKFQLIGFGLIAAEALFVAAMPVVTPIVSPTFRRGLASATNEVKNYLPCRLP</sequence>
<feature type="transmembrane region" description="Helical" evidence="1">
    <location>
        <begin position="273"/>
        <end position="296"/>
    </location>
</feature>
<keyword evidence="1" id="KW-0472">Membrane</keyword>
<comment type="caution">
    <text evidence="2">The sequence shown here is derived from an EMBL/GenBank/DDBJ whole genome shotgun (WGS) entry which is preliminary data.</text>
</comment>
<feature type="transmembrane region" description="Helical" evidence="1">
    <location>
        <begin position="138"/>
        <end position="157"/>
    </location>
</feature>
<protein>
    <submittedName>
        <fullName evidence="2">Uncharacterized protein</fullName>
    </submittedName>
</protein>
<feature type="transmembrane region" description="Helical" evidence="1">
    <location>
        <begin position="163"/>
        <end position="181"/>
    </location>
</feature>
<accession>A0A267H506</accession>
<evidence type="ECO:0000256" key="1">
    <source>
        <dbReference type="SAM" id="Phobius"/>
    </source>
</evidence>
<gene>
    <name evidence="2" type="ORF">BOX15_Mlig010752g1</name>
</gene>
<proteinExistence type="predicted"/>
<evidence type="ECO:0000313" key="3">
    <source>
        <dbReference type="Proteomes" id="UP000215902"/>
    </source>
</evidence>
<keyword evidence="1" id="KW-0812">Transmembrane</keyword>
<dbReference type="AlphaFoldDB" id="A0A267H506"/>
<keyword evidence="3" id="KW-1185">Reference proteome</keyword>
<name>A0A267H506_9PLAT</name>
<dbReference type="EMBL" id="NIVC01000029">
    <property type="protein sequence ID" value="PAA93355.1"/>
    <property type="molecule type" value="Genomic_DNA"/>
</dbReference>
<keyword evidence="1" id="KW-1133">Transmembrane helix</keyword>
<reference evidence="2 3" key="1">
    <citation type="submission" date="2017-06" db="EMBL/GenBank/DDBJ databases">
        <title>A platform for efficient transgenesis in Macrostomum lignano, a flatworm model organism for stem cell research.</title>
        <authorList>
            <person name="Berezikov E."/>
        </authorList>
    </citation>
    <scope>NUCLEOTIDE SEQUENCE [LARGE SCALE GENOMIC DNA]</scope>
    <source>
        <strain evidence="2">DV1</strain>
        <tissue evidence="2">Whole organism</tissue>
    </source>
</reference>
<dbReference type="Proteomes" id="UP000215902">
    <property type="component" value="Unassembled WGS sequence"/>
</dbReference>
<feature type="transmembrane region" description="Helical" evidence="1">
    <location>
        <begin position="227"/>
        <end position="252"/>
    </location>
</feature>
<feature type="transmembrane region" description="Helical" evidence="1">
    <location>
        <begin position="392"/>
        <end position="413"/>
    </location>
</feature>
<feature type="transmembrane region" description="Helical" evidence="1">
    <location>
        <begin position="360"/>
        <end position="380"/>
    </location>
</feature>
<feature type="transmembrane region" description="Helical" evidence="1">
    <location>
        <begin position="98"/>
        <end position="117"/>
    </location>
</feature>
<evidence type="ECO:0000313" key="2">
    <source>
        <dbReference type="EMBL" id="PAA93355.1"/>
    </source>
</evidence>